<dbReference type="AlphaFoldDB" id="A0AA39Y5U4"/>
<dbReference type="SUPFAM" id="SSF48403">
    <property type="entry name" value="Ankyrin repeat"/>
    <property type="match status" value="1"/>
</dbReference>
<gene>
    <name evidence="6" type="ORF">B0T16DRAFT_390044</name>
</gene>
<keyword evidence="1" id="KW-0677">Repeat</keyword>
<keyword evidence="2 3" id="KW-0040">ANK repeat</keyword>
<dbReference type="EMBL" id="JAULSV010000004">
    <property type="protein sequence ID" value="KAK0645432.1"/>
    <property type="molecule type" value="Genomic_DNA"/>
</dbReference>
<evidence type="ECO:0000256" key="4">
    <source>
        <dbReference type="SAM" id="MobiDB-lite"/>
    </source>
</evidence>
<protein>
    <recommendedName>
        <fullName evidence="5">BZIP domain-containing protein</fullName>
    </recommendedName>
</protein>
<feature type="repeat" description="ANK" evidence="3">
    <location>
        <begin position="252"/>
        <end position="273"/>
    </location>
</feature>
<evidence type="ECO:0000313" key="7">
    <source>
        <dbReference type="Proteomes" id="UP001174936"/>
    </source>
</evidence>
<dbReference type="InterPro" id="IPR036770">
    <property type="entry name" value="Ankyrin_rpt-contain_sf"/>
</dbReference>
<evidence type="ECO:0000256" key="1">
    <source>
        <dbReference type="ARBA" id="ARBA00022737"/>
    </source>
</evidence>
<dbReference type="GO" id="GO:0003700">
    <property type="term" value="F:DNA-binding transcription factor activity"/>
    <property type="evidence" value="ECO:0007669"/>
    <property type="project" value="InterPro"/>
</dbReference>
<dbReference type="CDD" id="cd14688">
    <property type="entry name" value="bZIP_YAP"/>
    <property type="match status" value="1"/>
</dbReference>
<feature type="domain" description="BZIP" evidence="5">
    <location>
        <begin position="24"/>
        <end position="39"/>
    </location>
</feature>
<evidence type="ECO:0000313" key="6">
    <source>
        <dbReference type="EMBL" id="KAK0645432.1"/>
    </source>
</evidence>
<dbReference type="Pfam" id="PF12796">
    <property type="entry name" value="Ank_2"/>
    <property type="match status" value="1"/>
</dbReference>
<evidence type="ECO:0000256" key="3">
    <source>
        <dbReference type="PROSITE-ProRule" id="PRU00023"/>
    </source>
</evidence>
<dbReference type="PANTHER" id="PTHR24198:SF165">
    <property type="entry name" value="ANKYRIN REPEAT-CONTAINING PROTEIN-RELATED"/>
    <property type="match status" value="1"/>
</dbReference>
<dbReference type="Gene3D" id="1.25.40.20">
    <property type="entry name" value="Ankyrin repeat-containing domain"/>
    <property type="match status" value="1"/>
</dbReference>
<evidence type="ECO:0000256" key="2">
    <source>
        <dbReference type="ARBA" id="ARBA00023043"/>
    </source>
</evidence>
<comment type="caution">
    <text evidence="6">The sequence shown here is derived from an EMBL/GenBank/DDBJ whole genome shotgun (WGS) entry which is preliminary data.</text>
</comment>
<dbReference type="PROSITE" id="PS50297">
    <property type="entry name" value="ANK_REP_REGION"/>
    <property type="match status" value="2"/>
</dbReference>
<feature type="compositionally biased region" description="Low complexity" evidence="4">
    <location>
        <begin position="77"/>
        <end position="96"/>
    </location>
</feature>
<reference evidence="6" key="1">
    <citation type="submission" date="2023-06" db="EMBL/GenBank/DDBJ databases">
        <title>Genome-scale phylogeny and comparative genomics of the fungal order Sordariales.</title>
        <authorList>
            <consortium name="Lawrence Berkeley National Laboratory"/>
            <person name="Hensen N."/>
            <person name="Bonometti L."/>
            <person name="Westerberg I."/>
            <person name="Brannstrom I.O."/>
            <person name="Guillou S."/>
            <person name="Cros-Aarteil S."/>
            <person name="Calhoun S."/>
            <person name="Haridas S."/>
            <person name="Kuo A."/>
            <person name="Mondo S."/>
            <person name="Pangilinan J."/>
            <person name="Riley R."/>
            <person name="Labutti K."/>
            <person name="Andreopoulos B."/>
            <person name="Lipzen A."/>
            <person name="Chen C."/>
            <person name="Yanf M."/>
            <person name="Daum C."/>
            <person name="Ng V."/>
            <person name="Clum A."/>
            <person name="Steindorff A."/>
            <person name="Ohm R."/>
            <person name="Martin F."/>
            <person name="Silar P."/>
            <person name="Natvig D."/>
            <person name="Lalanne C."/>
            <person name="Gautier V."/>
            <person name="Ament-Velasquez S.L."/>
            <person name="Kruys A."/>
            <person name="Hutchinson M.I."/>
            <person name="Powell A.J."/>
            <person name="Barry K."/>
            <person name="Miller A.N."/>
            <person name="Grigoriev I.V."/>
            <person name="Debuchy R."/>
            <person name="Gladieux P."/>
            <person name="Thoren M.H."/>
            <person name="Johannesson H."/>
        </authorList>
    </citation>
    <scope>NUCLEOTIDE SEQUENCE</scope>
    <source>
        <strain evidence="6">SMH2532-1</strain>
    </source>
</reference>
<keyword evidence="7" id="KW-1185">Reference proteome</keyword>
<accession>A0AA39Y5U4</accession>
<dbReference type="PANTHER" id="PTHR24198">
    <property type="entry name" value="ANKYRIN REPEAT AND PROTEIN KINASE DOMAIN-CONTAINING PROTEIN"/>
    <property type="match status" value="1"/>
</dbReference>
<evidence type="ECO:0000259" key="5">
    <source>
        <dbReference type="PROSITE" id="PS00036"/>
    </source>
</evidence>
<organism evidence="6 7">
    <name type="scientific">Cercophora newfieldiana</name>
    <dbReference type="NCBI Taxonomy" id="92897"/>
    <lineage>
        <taxon>Eukaryota</taxon>
        <taxon>Fungi</taxon>
        <taxon>Dikarya</taxon>
        <taxon>Ascomycota</taxon>
        <taxon>Pezizomycotina</taxon>
        <taxon>Sordariomycetes</taxon>
        <taxon>Sordariomycetidae</taxon>
        <taxon>Sordariales</taxon>
        <taxon>Lasiosphaeriaceae</taxon>
        <taxon>Cercophora</taxon>
    </lineage>
</organism>
<dbReference type="PROSITE" id="PS00036">
    <property type="entry name" value="BZIP_BASIC"/>
    <property type="match status" value="1"/>
</dbReference>
<dbReference type="InterPro" id="IPR004827">
    <property type="entry name" value="bZIP"/>
</dbReference>
<dbReference type="Proteomes" id="UP001174936">
    <property type="component" value="Unassembled WGS sequence"/>
</dbReference>
<dbReference type="InterPro" id="IPR002110">
    <property type="entry name" value="Ankyrin_rpt"/>
</dbReference>
<dbReference type="PROSITE" id="PS50088">
    <property type="entry name" value="ANK_REPEAT"/>
    <property type="match status" value="2"/>
</dbReference>
<sequence length="349" mass="38825">MWDGPKEKVLEWVDAPSDGATSERRRMQNRIAQRNHRKRCKEKQQGDNEQTETNMLVWKTPCTIPRPPAKVPRDQKQQFQKQQQQKQKQQPQQKLQHTFKHQPIEAMAEAPHNGTGSMAYGMPKLDHILLDPMDDFSEFLAAGDVTALPPSPGALQSMPKSATNQTIFSSSDFTALDSKQHFDTAIHFDHNVEHNSNNVSGTLDDLNLSGSDTNVNPSNSSWDHLDTETSLEHNHDLVEDLDTLSTDNLKFSGYNALHLAAYHGQPRIIRLLLTSKRVDANSVTRQGVSALHIAAASVHRIDAARELLELGADAWLQDSRGLTALHVAVESGSASISDRAGEGGDWSFY</sequence>
<feature type="repeat" description="ANK" evidence="3">
    <location>
        <begin position="286"/>
        <end position="319"/>
    </location>
</feature>
<feature type="region of interest" description="Disordered" evidence="4">
    <location>
        <begin position="1"/>
        <end position="98"/>
    </location>
</feature>
<dbReference type="SMART" id="SM00248">
    <property type="entry name" value="ANK"/>
    <property type="match status" value="3"/>
</dbReference>
<proteinExistence type="predicted"/>
<feature type="compositionally biased region" description="Basic and acidic residues" evidence="4">
    <location>
        <begin position="1"/>
        <end position="11"/>
    </location>
</feature>
<name>A0AA39Y5U4_9PEZI</name>